<accession>A0ABY6P1R1</accession>
<evidence type="ECO:0000313" key="2">
    <source>
        <dbReference type="Proteomes" id="UP001164965"/>
    </source>
</evidence>
<evidence type="ECO:0000313" key="1">
    <source>
        <dbReference type="EMBL" id="UZJ25281.1"/>
    </source>
</evidence>
<reference evidence="1" key="1">
    <citation type="submission" date="2022-10" db="EMBL/GenBank/DDBJ databases">
        <title>Rhodococcus sp.75.</title>
        <authorList>
            <person name="Sun M."/>
        </authorList>
    </citation>
    <scope>NUCLEOTIDE SEQUENCE</scope>
    <source>
        <strain evidence="1">75</strain>
    </source>
</reference>
<dbReference type="RefSeq" id="WP_265383387.1">
    <property type="nucleotide sequence ID" value="NZ_CP110615.1"/>
</dbReference>
<name>A0ABY6P1R1_9NOCA</name>
<keyword evidence="2" id="KW-1185">Reference proteome</keyword>
<gene>
    <name evidence="1" type="ORF">RHODO2019_02005</name>
</gene>
<organism evidence="1 2">
    <name type="scientific">Rhodococcus antarcticus</name>
    <dbReference type="NCBI Taxonomy" id="2987751"/>
    <lineage>
        <taxon>Bacteria</taxon>
        <taxon>Bacillati</taxon>
        <taxon>Actinomycetota</taxon>
        <taxon>Actinomycetes</taxon>
        <taxon>Mycobacteriales</taxon>
        <taxon>Nocardiaceae</taxon>
        <taxon>Rhodococcus</taxon>
    </lineage>
</organism>
<dbReference type="EMBL" id="CP110615">
    <property type="protein sequence ID" value="UZJ25281.1"/>
    <property type="molecule type" value="Genomic_DNA"/>
</dbReference>
<dbReference type="Proteomes" id="UP001164965">
    <property type="component" value="Chromosome"/>
</dbReference>
<protein>
    <submittedName>
        <fullName evidence="1">Uncharacterized protein</fullName>
    </submittedName>
</protein>
<proteinExistence type="predicted"/>
<sequence>MLDLIRAELRERHCFRSCSGSILLVADVLTTVPKLSSILIRFDDRVNVG</sequence>